<dbReference type="GO" id="GO:0005524">
    <property type="term" value="F:ATP binding"/>
    <property type="evidence" value="ECO:0007669"/>
    <property type="project" value="UniProtKB-KW"/>
</dbReference>
<comment type="similarity">
    <text evidence="1">Belongs to the ABC transporter superfamily.</text>
</comment>
<proteinExistence type="inferred from homology"/>
<keyword evidence="7" id="KW-1185">Reference proteome</keyword>
<dbReference type="InterPro" id="IPR003593">
    <property type="entry name" value="AAA+_ATPase"/>
</dbReference>
<dbReference type="PROSITE" id="PS50893">
    <property type="entry name" value="ABC_TRANSPORTER_2"/>
    <property type="match status" value="1"/>
</dbReference>
<comment type="caution">
    <text evidence="6">The sequence shown here is derived from an EMBL/GenBank/DDBJ whole genome shotgun (WGS) entry which is preliminary data.</text>
</comment>
<name>A0A178HTF5_9HYPH</name>
<dbReference type="STRING" id="1770058.A3840_13435"/>
<evidence type="ECO:0000256" key="2">
    <source>
        <dbReference type="ARBA" id="ARBA00022448"/>
    </source>
</evidence>
<feature type="domain" description="ABC transporter" evidence="5">
    <location>
        <begin position="5"/>
        <end position="226"/>
    </location>
</feature>
<dbReference type="OrthoDB" id="9797536at2"/>
<keyword evidence="4" id="KW-0067">ATP-binding</keyword>
<evidence type="ECO:0000313" key="7">
    <source>
        <dbReference type="Proteomes" id="UP000078389"/>
    </source>
</evidence>
<dbReference type="RefSeq" id="WP_067457665.1">
    <property type="nucleotide sequence ID" value="NZ_LVVY01000098.1"/>
</dbReference>
<keyword evidence="3" id="KW-0547">Nucleotide-binding</keyword>
<dbReference type="GO" id="GO:0016887">
    <property type="term" value="F:ATP hydrolysis activity"/>
    <property type="evidence" value="ECO:0007669"/>
    <property type="project" value="InterPro"/>
</dbReference>
<dbReference type="PANTHER" id="PTHR42788">
    <property type="entry name" value="TAURINE IMPORT ATP-BINDING PROTEIN-RELATED"/>
    <property type="match status" value="1"/>
</dbReference>
<dbReference type="Pfam" id="PF00005">
    <property type="entry name" value="ABC_tran"/>
    <property type="match status" value="1"/>
</dbReference>
<dbReference type="InterPro" id="IPR027417">
    <property type="entry name" value="P-loop_NTPase"/>
</dbReference>
<dbReference type="PANTHER" id="PTHR42788:SF19">
    <property type="entry name" value="ALIPHATIC SULFONATES IMPORT ATP-BINDING PROTEIN SSUB 2"/>
    <property type="match status" value="1"/>
</dbReference>
<keyword evidence="2" id="KW-0813">Transport</keyword>
<evidence type="ECO:0000256" key="4">
    <source>
        <dbReference type="ARBA" id="ARBA00022840"/>
    </source>
</evidence>
<gene>
    <name evidence="6" type="ORF">A3840_13435</name>
</gene>
<organism evidence="6 7">
    <name type="scientific">Devosia elaeis</name>
    <dbReference type="NCBI Taxonomy" id="1770058"/>
    <lineage>
        <taxon>Bacteria</taxon>
        <taxon>Pseudomonadati</taxon>
        <taxon>Pseudomonadota</taxon>
        <taxon>Alphaproteobacteria</taxon>
        <taxon>Hyphomicrobiales</taxon>
        <taxon>Devosiaceae</taxon>
        <taxon>Devosia</taxon>
    </lineage>
</organism>
<dbReference type="InterPro" id="IPR003439">
    <property type="entry name" value="ABC_transporter-like_ATP-bd"/>
</dbReference>
<dbReference type="PROSITE" id="PS00211">
    <property type="entry name" value="ABC_TRANSPORTER_1"/>
    <property type="match status" value="1"/>
</dbReference>
<protein>
    <recommendedName>
        <fullName evidence="5">ABC transporter domain-containing protein</fullName>
    </recommendedName>
</protein>
<evidence type="ECO:0000259" key="5">
    <source>
        <dbReference type="PROSITE" id="PS50893"/>
    </source>
</evidence>
<evidence type="ECO:0000256" key="1">
    <source>
        <dbReference type="ARBA" id="ARBA00005417"/>
    </source>
</evidence>
<dbReference type="InterPro" id="IPR050166">
    <property type="entry name" value="ABC_transporter_ATP-bind"/>
</dbReference>
<dbReference type="SMART" id="SM00382">
    <property type="entry name" value="AAA"/>
    <property type="match status" value="1"/>
</dbReference>
<dbReference type="Gene3D" id="3.40.50.300">
    <property type="entry name" value="P-loop containing nucleotide triphosphate hydrolases"/>
    <property type="match status" value="1"/>
</dbReference>
<dbReference type="InterPro" id="IPR017871">
    <property type="entry name" value="ABC_transporter-like_CS"/>
</dbReference>
<dbReference type="Proteomes" id="UP000078389">
    <property type="component" value="Unassembled WGS sequence"/>
</dbReference>
<reference evidence="6 7" key="1">
    <citation type="submission" date="2016-03" db="EMBL/GenBank/DDBJ databases">
        <title>Genome sequencing of Devosia sp. S37.</title>
        <authorList>
            <person name="Mohd Nor M."/>
        </authorList>
    </citation>
    <scope>NUCLEOTIDE SEQUENCE [LARGE SCALE GENOMIC DNA]</scope>
    <source>
        <strain evidence="6 7">S37</strain>
    </source>
</reference>
<accession>A0A178HTF5</accession>
<dbReference type="EMBL" id="LVVY01000098">
    <property type="protein sequence ID" value="OAM76141.1"/>
    <property type="molecule type" value="Genomic_DNA"/>
</dbReference>
<evidence type="ECO:0000313" key="6">
    <source>
        <dbReference type="EMBL" id="OAM76141.1"/>
    </source>
</evidence>
<dbReference type="SUPFAM" id="SSF52540">
    <property type="entry name" value="P-loop containing nucleoside triphosphate hydrolases"/>
    <property type="match status" value="1"/>
</dbReference>
<sequence length="239" mass="24707">MAPGLSIAIAEKRFGSAPPLFSDFRLEVAPGSILALLGPSGIGKSSLLRLLAGIDRDFSGTIAIDGVAADRAPMPGFVFQDARLLPWLSARDNVLLAAPALGAPAAKALLDQVGLGGRGPDFPAQLSGGMQRRAALARALAANPGLLLLDEPFVSLDAALAAEMRALLARLIAANQPSMVLVTHDAEDAARLADRAVVLAGRPAAIFADLALSVPQAERDEAQVAEYRRRLDALAKGPA</sequence>
<evidence type="ECO:0000256" key="3">
    <source>
        <dbReference type="ARBA" id="ARBA00022741"/>
    </source>
</evidence>
<dbReference type="AlphaFoldDB" id="A0A178HTF5"/>